<feature type="region of interest" description="Disordered" evidence="1">
    <location>
        <begin position="128"/>
        <end position="148"/>
    </location>
</feature>
<evidence type="ECO:0000256" key="1">
    <source>
        <dbReference type="SAM" id="MobiDB-lite"/>
    </source>
</evidence>
<name>A0ABY7FMD2_MYAAR</name>
<accession>A0ABY7FMD2</accession>
<gene>
    <name evidence="2" type="ORF">MAR_002219</name>
</gene>
<sequence length="260" mass="29788">MGQISQIIYGGMVIYQFRVLCKRLFNTDNQKLGFLSVSINKNTKHQKRGTPSRDDRSTREHGIQWPFKGYSVPGRWKYAGTRYSMALKRYTVPGRWKYAGTRGTPSRDDGSTREHGIQWPFNEYSVPGRRKYAGTRGTPSRDDGSTRVHGIQWPFKGYSVPGRWKYAGTRGTPSRDDGSTRERLGTMEVREYTVFNGLLRGTPSRDDGSTRSLFLSHVEGVARPKLNQTERPVESSKLVHHFWPDCFTALKMEYFTQIGC</sequence>
<organism evidence="2 3">
    <name type="scientific">Mya arenaria</name>
    <name type="common">Soft-shell clam</name>
    <dbReference type="NCBI Taxonomy" id="6604"/>
    <lineage>
        <taxon>Eukaryota</taxon>
        <taxon>Metazoa</taxon>
        <taxon>Spiralia</taxon>
        <taxon>Lophotrochozoa</taxon>
        <taxon>Mollusca</taxon>
        <taxon>Bivalvia</taxon>
        <taxon>Autobranchia</taxon>
        <taxon>Heteroconchia</taxon>
        <taxon>Euheterodonta</taxon>
        <taxon>Imparidentia</taxon>
        <taxon>Neoheterodontei</taxon>
        <taxon>Myida</taxon>
        <taxon>Myoidea</taxon>
        <taxon>Myidae</taxon>
        <taxon>Mya</taxon>
    </lineage>
</organism>
<keyword evidence="3" id="KW-1185">Reference proteome</keyword>
<dbReference type="Proteomes" id="UP001164746">
    <property type="component" value="Chromosome 11"/>
</dbReference>
<evidence type="ECO:0000313" key="2">
    <source>
        <dbReference type="EMBL" id="WAR20381.1"/>
    </source>
</evidence>
<dbReference type="EMBL" id="CP111022">
    <property type="protein sequence ID" value="WAR20381.1"/>
    <property type="molecule type" value="Genomic_DNA"/>
</dbReference>
<reference evidence="2" key="1">
    <citation type="submission" date="2022-11" db="EMBL/GenBank/DDBJ databases">
        <title>Centuries of genome instability and evolution in soft-shell clam transmissible cancer (bioRxiv).</title>
        <authorList>
            <person name="Hart S.F.M."/>
            <person name="Yonemitsu M.A."/>
            <person name="Giersch R.M."/>
            <person name="Beal B.F."/>
            <person name="Arriagada G."/>
            <person name="Davis B.W."/>
            <person name="Ostrander E.A."/>
            <person name="Goff S.P."/>
            <person name="Metzger M.J."/>
        </authorList>
    </citation>
    <scope>NUCLEOTIDE SEQUENCE</scope>
    <source>
        <strain evidence="2">MELC-2E11</strain>
        <tissue evidence="2">Siphon/mantle</tissue>
    </source>
</reference>
<protein>
    <submittedName>
        <fullName evidence="2">Uncharacterized protein</fullName>
    </submittedName>
</protein>
<evidence type="ECO:0000313" key="3">
    <source>
        <dbReference type="Proteomes" id="UP001164746"/>
    </source>
</evidence>
<proteinExistence type="predicted"/>